<proteinExistence type="predicted"/>
<dbReference type="AlphaFoldDB" id="A0AA38MQI3"/>
<keyword evidence="3" id="KW-1185">Reference proteome</keyword>
<reference evidence="2" key="1">
    <citation type="journal article" date="2023" name="G3 (Bethesda)">
        <title>Whole genome assemblies of Zophobas morio and Tenebrio molitor.</title>
        <authorList>
            <person name="Kaur S."/>
            <person name="Stinson S.A."/>
            <person name="diCenzo G.C."/>
        </authorList>
    </citation>
    <scope>NUCLEOTIDE SEQUENCE</scope>
    <source>
        <strain evidence="2">QUZm001</strain>
    </source>
</reference>
<sequence>MSPSTPDLPEPSPQDTLSHSPRPSIAFIFSLAHPSTNNTTILTPSPAPERSNHSKKSAPLNLFLFDRSGRCTRTFDSGLNRRRRPSEPTAFPTAVR</sequence>
<comment type="caution">
    <text evidence="2">The sequence shown here is derived from an EMBL/GenBank/DDBJ whole genome shotgun (WGS) entry which is preliminary data.</text>
</comment>
<protein>
    <submittedName>
        <fullName evidence="2">Uncharacterized protein</fullName>
    </submittedName>
</protein>
<gene>
    <name evidence="2" type="ORF">Zmor_000319</name>
</gene>
<feature type="compositionally biased region" description="Pro residues" evidence="1">
    <location>
        <begin position="1"/>
        <end position="12"/>
    </location>
</feature>
<evidence type="ECO:0000313" key="2">
    <source>
        <dbReference type="EMBL" id="KAJ3664776.1"/>
    </source>
</evidence>
<evidence type="ECO:0000313" key="3">
    <source>
        <dbReference type="Proteomes" id="UP001168821"/>
    </source>
</evidence>
<feature type="region of interest" description="Disordered" evidence="1">
    <location>
        <begin position="73"/>
        <end position="96"/>
    </location>
</feature>
<evidence type="ECO:0000256" key="1">
    <source>
        <dbReference type="SAM" id="MobiDB-lite"/>
    </source>
</evidence>
<name>A0AA38MQI3_9CUCU</name>
<dbReference type="EMBL" id="JALNTZ010000001">
    <property type="protein sequence ID" value="KAJ3664776.1"/>
    <property type="molecule type" value="Genomic_DNA"/>
</dbReference>
<accession>A0AA38MQI3</accession>
<feature type="region of interest" description="Disordered" evidence="1">
    <location>
        <begin position="1"/>
        <end position="23"/>
    </location>
</feature>
<organism evidence="2 3">
    <name type="scientific">Zophobas morio</name>
    <dbReference type="NCBI Taxonomy" id="2755281"/>
    <lineage>
        <taxon>Eukaryota</taxon>
        <taxon>Metazoa</taxon>
        <taxon>Ecdysozoa</taxon>
        <taxon>Arthropoda</taxon>
        <taxon>Hexapoda</taxon>
        <taxon>Insecta</taxon>
        <taxon>Pterygota</taxon>
        <taxon>Neoptera</taxon>
        <taxon>Endopterygota</taxon>
        <taxon>Coleoptera</taxon>
        <taxon>Polyphaga</taxon>
        <taxon>Cucujiformia</taxon>
        <taxon>Tenebrionidae</taxon>
        <taxon>Zophobas</taxon>
    </lineage>
</organism>
<feature type="region of interest" description="Disordered" evidence="1">
    <location>
        <begin position="36"/>
        <end position="58"/>
    </location>
</feature>
<dbReference type="Proteomes" id="UP001168821">
    <property type="component" value="Unassembled WGS sequence"/>
</dbReference>